<comment type="caution">
    <text evidence="2">The sequence shown here is derived from an EMBL/GenBank/DDBJ whole genome shotgun (WGS) entry which is preliminary data.</text>
</comment>
<sequence>MSANKNLNNLRVVIHINEQDVEDQNTNFKCVLRKGLKGNLNRHVVQPLQPIRSLQSLNDNPAYDNTKAEVLLIDDKSLQLNLLSIEEDDGPFTNISHKMHFDHVSHSTVEMIKCELAIVMDDLLVKHKNTCIIRFATKQEMDITIFFDLFITFLNKRIYHQKYKLQYIKLECLDIAASVGNSKNAPSEKGFTMKANLAGLGDNSDDDCNYNDKTFRLRRNSANEFRSTRDLLLWLLNEYNYKFADNKGHEKLQFTFSLVDHHQNLFKVKLSLFNIYLDLMSTDDRNHWHQYMDHMGEGCQGLDCNFIHSGLTISLSGHIEGIASLNTLLLFDVPTNIKMTADTIEMLQMAHSVIKNRRRKELLLSKKLVNLNRRKTLSSNVSTNFILPDQNKDLNNNLNIKLKKERRTSLPLLKNWPTKGLSLSTPYNINHTIISKPLCDKPHSSNDFNTLSGWYRKIDERFRKICQLREKYYNRYFELKIKEFSLNIQQVFNSVESYIPQNEKDSIGLQDKVELQELFKSYNDVRSLFRHLSEDIKDSDFEEILNIYLETKSFDLNKHNLALKQKYLYISQEHLKLTLNNLLVDMI</sequence>
<keyword evidence="3" id="KW-1185">Reference proteome</keyword>
<protein>
    <recommendedName>
        <fullName evidence="1">CYTH domain-containing protein</fullName>
    </recommendedName>
</protein>
<evidence type="ECO:0000313" key="3">
    <source>
        <dbReference type="Proteomes" id="UP000037069"/>
    </source>
</evidence>
<name>A0A0L0C0Q3_LUCCU</name>
<dbReference type="AlphaFoldDB" id="A0A0L0C0Q3"/>
<reference evidence="2 3" key="1">
    <citation type="journal article" date="2015" name="Nat. Commun.">
        <title>Lucilia cuprina genome unlocks parasitic fly biology to underpin future interventions.</title>
        <authorList>
            <person name="Anstead C.A."/>
            <person name="Korhonen P.K."/>
            <person name="Young N.D."/>
            <person name="Hall R.S."/>
            <person name="Jex A.R."/>
            <person name="Murali S.C."/>
            <person name="Hughes D.S."/>
            <person name="Lee S.F."/>
            <person name="Perry T."/>
            <person name="Stroehlein A.J."/>
            <person name="Ansell B.R."/>
            <person name="Breugelmans B."/>
            <person name="Hofmann A."/>
            <person name="Qu J."/>
            <person name="Dugan S."/>
            <person name="Lee S.L."/>
            <person name="Chao H."/>
            <person name="Dinh H."/>
            <person name="Han Y."/>
            <person name="Doddapaneni H.V."/>
            <person name="Worley K.C."/>
            <person name="Muzny D.M."/>
            <person name="Ioannidis P."/>
            <person name="Waterhouse R.M."/>
            <person name="Zdobnov E.M."/>
            <person name="James P.J."/>
            <person name="Bagnall N.H."/>
            <person name="Kotze A.C."/>
            <person name="Gibbs R.A."/>
            <person name="Richards S."/>
            <person name="Batterham P."/>
            <person name="Gasser R.B."/>
        </authorList>
    </citation>
    <scope>NUCLEOTIDE SEQUENCE [LARGE SCALE GENOMIC DNA]</scope>
    <source>
        <strain evidence="2 3">LS</strain>
        <tissue evidence="2">Full body</tissue>
    </source>
</reference>
<evidence type="ECO:0000313" key="2">
    <source>
        <dbReference type="EMBL" id="KNC25034.1"/>
    </source>
</evidence>
<organism evidence="2 3">
    <name type="scientific">Lucilia cuprina</name>
    <name type="common">Green bottle fly</name>
    <name type="synonym">Australian sheep blowfly</name>
    <dbReference type="NCBI Taxonomy" id="7375"/>
    <lineage>
        <taxon>Eukaryota</taxon>
        <taxon>Metazoa</taxon>
        <taxon>Ecdysozoa</taxon>
        <taxon>Arthropoda</taxon>
        <taxon>Hexapoda</taxon>
        <taxon>Insecta</taxon>
        <taxon>Pterygota</taxon>
        <taxon>Neoptera</taxon>
        <taxon>Endopterygota</taxon>
        <taxon>Diptera</taxon>
        <taxon>Brachycera</taxon>
        <taxon>Muscomorpha</taxon>
        <taxon>Oestroidea</taxon>
        <taxon>Calliphoridae</taxon>
        <taxon>Luciliinae</taxon>
        <taxon>Lucilia</taxon>
    </lineage>
</organism>
<proteinExistence type="predicted"/>
<accession>A0A0L0C0Q3</accession>
<dbReference type="InterPro" id="IPR023577">
    <property type="entry name" value="CYTH_domain"/>
</dbReference>
<dbReference type="EMBL" id="JRES01001160">
    <property type="protein sequence ID" value="KNC25034.1"/>
    <property type="molecule type" value="Genomic_DNA"/>
</dbReference>
<gene>
    <name evidence="2" type="ORF">FF38_11898</name>
</gene>
<evidence type="ECO:0000259" key="1">
    <source>
        <dbReference type="PROSITE" id="PS51707"/>
    </source>
</evidence>
<dbReference type="OMA" id="LLTDCIK"/>
<dbReference type="Proteomes" id="UP000037069">
    <property type="component" value="Unassembled WGS sequence"/>
</dbReference>
<dbReference type="PROSITE" id="PS51707">
    <property type="entry name" value="CYTH"/>
    <property type="match status" value="1"/>
</dbReference>
<feature type="domain" description="CYTH" evidence="1">
    <location>
        <begin position="510"/>
        <end position="587"/>
    </location>
</feature>